<sequence>MSFLDTFCSCRSWKDYSISLSGIILHQMQRPPVMVYTANPQKCPCQVYVAIQPRGPQVAGQSRLCTRIVDCKIDFGFMVVMDWIDVAHIRGQLSEQDLARVREAKELLHKHDYVCGDLRRNNILKPKDGSGVMLIDFDWCGKEGEGRYPLSINGDESCGWYCDVGPGVLMFKVHDDHLFNGLSQNE</sequence>
<name>G4TUZ1_SERID</name>
<reference evidence="1 2" key="1">
    <citation type="journal article" date="2011" name="PLoS Pathog.">
        <title>Endophytic Life Strategies Decoded by Genome and Transcriptome Analyses of the Mutualistic Root Symbiont Piriformospora indica.</title>
        <authorList>
            <person name="Zuccaro A."/>
            <person name="Lahrmann U."/>
            <person name="Guldener U."/>
            <person name="Langen G."/>
            <person name="Pfiffi S."/>
            <person name="Biedenkopf D."/>
            <person name="Wong P."/>
            <person name="Samans B."/>
            <person name="Grimm C."/>
            <person name="Basiewicz M."/>
            <person name="Murat C."/>
            <person name="Martin F."/>
            <person name="Kogel K.H."/>
        </authorList>
    </citation>
    <scope>NUCLEOTIDE SEQUENCE [LARGE SCALE GENOMIC DNA]</scope>
    <source>
        <strain evidence="1 2">DSM 11827</strain>
    </source>
</reference>
<dbReference type="AlphaFoldDB" id="G4TUZ1"/>
<accession>G4TUZ1</accession>
<evidence type="ECO:0000313" key="1">
    <source>
        <dbReference type="EMBL" id="CCA75139.1"/>
    </source>
</evidence>
<dbReference type="Proteomes" id="UP000007148">
    <property type="component" value="Unassembled WGS sequence"/>
</dbReference>
<dbReference type="InterPro" id="IPR011009">
    <property type="entry name" value="Kinase-like_dom_sf"/>
</dbReference>
<dbReference type="EMBL" id="CAFZ01000402">
    <property type="protein sequence ID" value="CCA75139.1"/>
    <property type="molecule type" value="Genomic_DNA"/>
</dbReference>
<dbReference type="OrthoDB" id="4062651at2759"/>
<gene>
    <name evidence="1" type="ORF">PIIN_09123</name>
</gene>
<dbReference type="SUPFAM" id="SSF56112">
    <property type="entry name" value="Protein kinase-like (PK-like)"/>
    <property type="match status" value="1"/>
</dbReference>
<protein>
    <recommendedName>
        <fullName evidence="3">Protein kinase domain-containing protein</fullName>
    </recommendedName>
</protein>
<dbReference type="InParanoid" id="G4TUZ1"/>
<organism evidence="1 2">
    <name type="scientific">Serendipita indica (strain DSM 11827)</name>
    <name type="common">Root endophyte fungus</name>
    <name type="synonym">Piriformospora indica</name>
    <dbReference type="NCBI Taxonomy" id="1109443"/>
    <lineage>
        <taxon>Eukaryota</taxon>
        <taxon>Fungi</taxon>
        <taxon>Dikarya</taxon>
        <taxon>Basidiomycota</taxon>
        <taxon>Agaricomycotina</taxon>
        <taxon>Agaricomycetes</taxon>
        <taxon>Sebacinales</taxon>
        <taxon>Serendipitaceae</taxon>
        <taxon>Serendipita</taxon>
    </lineage>
</organism>
<comment type="caution">
    <text evidence="1">The sequence shown here is derived from an EMBL/GenBank/DDBJ whole genome shotgun (WGS) entry which is preliminary data.</text>
</comment>
<evidence type="ECO:0008006" key="3">
    <source>
        <dbReference type="Google" id="ProtNLM"/>
    </source>
</evidence>
<evidence type="ECO:0000313" key="2">
    <source>
        <dbReference type="Proteomes" id="UP000007148"/>
    </source>
</evidence>
<proteinExistence type="predicted"/>
<keyword evidence="2" id="KW-1185">Reference proteome</keyword>
<dbReference type="HOGENOM" id="CLU_1454951_0_0_1"/>
<dbReference type="STRING" id="1109443.G4TUZ1"/>